<comment type="function">
    <text evidence="18">Probable molecular chaperone assisting protein biosynthesis and transport in the endoplasmic reticulum. Required for the proper biosynthesis and transport of pulmonary surfactant-associated protein A/SP-A, pulmonary surfactant-associated protein D/SP-D and the lipid transporter ABCA3. By regulating both the proper expression and the degradation through the endoplasmic reticulum-associated protein degradation pathway of these proteins plays a crucial role in pulmonary surfactant homeostasis. Has an anti-fibrotic activity by negatively regulating the secretion of type I and type III collagens. This calcium-binding protein also transiently associates with immature PCSK6 and regulates its secretion.</text>
</comment>
<dbReference type="PANTHER" id="PTHR10827">
    <property type="entry name" value="RETICULOCALBIN"/>
    <property type="match status" value="1"/>
</dbReference>
<dbReference type="Pfam" id="PF13499">
    <property type="entry name" value="EF-hand_7"/>
    <property type="match status" value="2"/>
</dbReference>
<accession>A0AAV6QZ70</accession>
<evidence type="ECO:0000256" key="16">
    <source>
        <dbReference type="ARBA" id="ARBA00023180"/>
    </source>
</evidence>
<dbReference type="GO" id="GO:0016529">
    <property type="term" value="C:sarcoplasmic reticulum"/>
    <property type="evidence" value="ECO:0007669"/>
    <property type="project" value="UniProtKB-SubCell"/>
</dbReference>
<feature type="domain" description="EF-hand" evidence="22">
    <location>
        <begin position="188"/>
        <end position="223"/>
    </location>
</feature>
<sequence>MTMKTMLVLLMCLLLCAVHSDGKPTEKKSHVIHGVPLSEREHNDDENYDYDHEAFLGNEEAETFDKLPPHESKRRLGIILEKIDVNSDDVISEEELKLWLKSNQKKLISGKVDERWSEFDSNKDGLISWSEYKKATYGYLVSPQDEEDHKHMIFRDERRFRMADRNRDSVADKEEFTAFLYAEDYEHMRDVVVQEMMEDIDRNKDGFIDVDEYLGNKHLLTNKQTVTN</sequence>
<dbReference type="PANTHER" id="PTHR10827:SF76">
    <property type="entry name" value="CALUMENIN"/>
    <property type="match status" value="1"/>
</dbReference>
<evidence type="ECO:0000256" key="8">
    <source>
        <dbReference type="ARBA" id="ARBA00022723"/>
    </source>
</evidence>
<keyword evidence="16" id="KW-0325">Glycoprotein</keyword>
<gene>
    <name evidence="23" type="ORF">JOB18_036698</name>
</gene>
<evidence type="ECO:0000313" key="24">
    <source>
        <dbReference type="Proteomes" id="UP000693946"/>
    </source>
</evidence>
<comment type="similarity">
    <text evidence="6">Belongs to the CREC family.</text>
</comment>
<keyword evidence="9 21" id="KW-0732">Signal</keyword>
<dbReference type="PROSITE" id="PS00018">
    <property type="entry name" value="EF_HAND_1"/>
    <property type="match status" value="3"/>
</dbReference>
<evidence type="ECO:0000256" key="15">
    <source>
        <dbReference type="ARBA" id="ARBA00023136"/>
    </source>
</evidence>
<feature type="chain" id="PRO_5043719956" description="Reticulocalbin-3" evidence="21">
    <location>
        <begin position="23"/>
        <end position="228"/>
    </location>
</feature>
<dbReference type="AlphaFoldDB" id="A0AAV6QZ70"/>
<feature type="domain" description="EF-hand" evidence="22">
    <location>
        <begin position="107"/>
        <end position="142"/>
    </location>
</feature>
<dbReference type="GO" id="GO:0015031">
    <property type="term" value="P:protein transport"/>
    <property type="evidence" value="ECO:0007669"/>
    <property type="project" value="UniProtKB-ARBA"/>
</dbReference>
<dbReference type="EMBL" id="JAGKHQ010000015">
    <property type="protein sequence ID" value="KAG7497397.1"/>
    <property type="molecule type" value="Genomic_DNA"/>
</dbReference>
<comment type="subunit">
    <text evidence="19">Interacts with PCSK6 (immature form including the propeptide); probably involved in the maturation and the secretion of PCSK6.</text>
</comment>
<dbReference type="GO" id="GO:0005509">
    <property type="term" value="F:calcium ion binding"/>
    <property type="evidence" value="ECO:0007669"/>
    <property type="project" value="InterPro"/>
</dbReference>
<evidence type="ECO:0000256" key="1">
    <source>
        <dbReference type="ARBA" id="ARBA00004308"/>
    </source>
</evidence>
<dbReference type="GO" id="GO:0005788">
    <property type="term" value="C:endoplasmic reticulum lumen"/>
    <property type="evidence" value="ECO:0007669"/>
    <property type="project" value="UniProtKB-SubCell"/>
</dbReference>
<keyword evidence="10" id="KW-0677">Repeat</keyword>
<evidence type="ECO:0000259" key="22">
    <source>
        <dbReference type="PROSITE" id="PS50222"/>
    </source>
</evidence>
<evidence type="ECO:0000256" key="19">
    <source>
        <dbReference type="ARBA" id="ARBA00063143"/>
    </source>
</evidence>
<dbReference type="FunFam" id="1.10.238.10:FF:000104">
    <property type="entry name" value="calumenin isoform X1"/>
    <property type="match status" value="1"/>
</dbReference>
<evidence type="ECO:0000256" key="9">
    <source>
        <dbReference type="ARBA" id="ARBA00022729"/>
    </source>
</evidence>
<dbReference type="SMART" id="SM00054">
    <property type="entry name" value="EFh"/>
    <property type="match status" value="4"/>
</dbReference>
<dbReference type="GO" id="GO:0005794">
    <property type="term" value="C:Golgi apparatus"/>
    <property type="evidence" value="ECO:0007669"/>
    <property type="project" value="UniProtKB-SubCell"/>
</dbReference>
<protein>
    <recommendedName>
        <fullName evidence="20">Reticulocalbin-3</fullName>
    </recommendedName>
</protein>
<dbReference type="InterPro" id="IPR002048">
    <property type="entry name" value="EF_hand_dom"/>
</dbReference>
<comment type="caution">
    <text evidence="23">The sequence shown here is derived from an EMBL/GenBank/DDBJ whole genome shotgun (WGS) entry which is preliminary data.</text>
</comment>
<keyword evidence="14" id="KW-0333">Golgi apparatus</keyword>
<keyword evidence="12" id="KW-0106">Calcium</keyword>
<evidence type="ECO:0000256" key="21">
    <source>
        <dbReference type="SAM" id="SignalP"/>
    </source>
</evidence>
<evidence type="ECO:0000256" key="5">
    <source>
        <dbReference type="ARBA" id="ARBA00004613"/>
    </source>
</evidence>
<evidence type="ECO:0000313" key="23">
    <source>
        <dbReference type="EMBL" id="KAG7497397.1"/>
    </source>
</evidence>
<keyword evidence="11" id="KW-0256">Endoplasmic reticulum</keyword>
<dbReference type="InterPro" id="IPR018247">
    <property type="entry name" value="EF_Hand_1_Ca_BS"/>
</dbReference>
<keyword evidence="17" id="KW-0143">Chaperone</keyword>
<feature type="signal peptide" evidence="21">
    <location>
        <begin position="1"/>
        <end position="22"/>
    </location>
</feature>
<dbReference type="GO" id="GO:0005576">
    <property type="term" value="C:extracellular region"/>
    <property type="evidence" value="ECO:0007669"/>
    <property type="project" value="UniProtKB-SubCell"/>
</dbReference>
<reference evidence="23 24" key="1">
    <citation type="journal article" date="2021" name="Sci. Rep.">
        <title>Chromosome anchoring in Senegalese sole (Solea senegalensis) reveals sex-associated markers and genome rearrangements in flatfish.</title>
        <authorList>
            <person name="Guerrero-Cozar I."/>
            <person name="Gomez-Garrido J."/>
            <person name="Berbel C."/>
            <person name="Martinez-Blanch J.F."/>
            <person name="Alioto T."/>
            <person name="Claros M.G."/>
            <person name="Gagnaire P.A."/>
            <person name="Manchado M."/>
        </authorList>
    </citation>
    <scope>NUCLEOTIDE SEQUENCE [LARGE SCALE GENOMIC DNA]</scope>
    <source>
        <strain evidence="23">Sse05_10M</strain>
    </source>
</reference>
<evidence type="ECO:0000256" key="20">
    <source>
        <dbReference type="ARBA" id="ARBA00072696"/>
    </source>
</evidence>
<feature type="domain" description="EF-hand" evidence="22">
    <location>
        <begin position="71"/>
        <end position="106"/>
    </location>
</feature>
<name>A0AAV6QZ70_SOLSE</name>
<comment type="subcellular location">
    <subcellularLocation>
        <location evidence="1">Endomembrane system</location>
    </subcellularLocation>
    <subcellularLocation>
        <location evidence="2">Endoplasmic reticulum lumen</location>
    </subcellularLocation>
    <subcellularLocation>
        <location evidence="4">Golgi apparatus</location>
    </subcellularLocation>
    <subcellularLocation>
        <location evidence="3">Sarcoplasmic reticulum</location>
    </subcellularLocation>
    <subcellularLocation>
        <location evidence="5">Secreted</location>
    </subcellularLocation>
</comment>
<keyword evidence="8" id="KW-0479">Metal-binding</keyword>
<evidence type="ECO:0000256" key="7">
    <source>
        <dbReference type="ARBA" id="ARBA00022525"/>
    </source>
</evidence>
<evidence type="ECO:0000256" key="18">
    <source>
        <dbReference type="ARBA" id="ARBA00056975"/>
    </source>
</evidence>
<keyword evidence="15" id="KW-0472">Membrane</keyword>
<dbReference type="PROSITE" id="PS50222">
    <property type="entry name" value="EF_HAND_2"/>
    <property type="match status" value="3"/>
</dbReference>
<evidence type="ECO:0000256" key="10">
    <source>
        <dbReference type="ARBA" id="ARBA00022737"/>
    </source>
</evidence>
<proteinExistence type="inferred from homology"/>
<dbReference type="Proteomes" id="UP000693946">
    <property type="component" value="Linkage Group LG3"/>
</dbReference>
<organism evidence="23 24">
    <name type="scientific">Solea senegalensis</name>
    <name type="common">Senegalese sole</name>
    <dbReference type="NCBI Taxonomy" id="28829"/>
    <lineage>
        <taxon>Eukaryota</taxon>
        <taxon>Metazoa</taxon>
        <taxon>Chordata</taxon>
        <taxon>Craniata</taxon>
        <taxon>Vertebrata</taxon>
        <taxon>Euteleostomi</taxon>
        <taxon>Actinopterygii</taxon>
        <taxon>Neopterygii</taxon>
        <taxon>Teleostei</taxon>
        <taxon>Neoteleostei</taxon>
        <taxon>Acanthomorphata</taxon>
        <taxon>Carangaria</taxon>
        <taxon>Pleuronectiformes</taxon>
        <taxon>Pleuronectoidei</taxon>
        <taxon>Soleidae</taxon>
        <taxon>Solea</taxon>
    </lineage>
</organism>
<evidence type="ECO:0000256" key="3">
    <source>
        <dbReference type="ARBA" id="ARBA00004369"/>
    </source>
</evidence>
<keyword evidence="24" id="KW-1185">Reference proteome</keyword>
<keyword evidence="13" id="KW-0703">Sarcoplasmic reticulum</keyword>
<evidence type="ECO:0000256" key="12">
    <source>
        <dbReference type="ARBA" id="ARBA00022837"/>
    </source>
</evidence>
<evidence type="ECO:0000256" key="11">
    <source>
        <dbReference type="ARBA" id="ARBA00022824"/>
    </source>
</evidence>
<evidence type="ECO:0000256" key="6">
    <source>
        <dbReference type="ARBA" id="ARBA00006431"/>
    </source>
</evidence>
<evidence type="ECO:0000256" key="14">
    <source>
        <dbReference type="ARBA" id="ARBA00023034"/>
    </source>
</evidence>
<evidence type="ECO:0000256" key="2">
    <source>
        <dbReference type="ARBA" id="ARBA00004319"/>
    </source>
</evidence>
<evidence type="ECO:0000256" key="4">
    <source>
        <dbReference type="ARBA" id="ARBA00004555"/>
    </source>
</evidence>
<evidence type="ECO:0000256" key="17">
    <source>
        <dbReference type="ARBA" id="ARBA00023186"/>
    </source>
</evidence>
<evidence type="ECO:0000256" key="13">
    <source>
        <dbReference type="ARBA" id="ARBA00022951"/>
    </source>
</evidence>
<keyword evidence="7" id="KW-0964">Secreted</keyword>